<sequence length="960" mass="98730">MIATQTTAEACALAVLGLSGSGDAGAAHSAAVLGAAELRFGFNDAGTLTFGTMTIKNPGDLAARVVEGDTMLHVAVRSSLQDVCGALLAPDARAPLGVRNARGETAFEVAVAGDAPAETKEDAEADADLARALALSLEDAAPAEESFFGGLLPSWATRDADLDAAVERSLAPEADEHLDAALAASLAQEDEDAARQRAEDDEALARAIAASVVDDGAGRASPSARPPSPGDLARAVVAGRKSLRKVPPPKAAAPPQAPPPQAPPPKPPPPKPPPPKPQAPSPNVAPSPKPKRASFFSFSRAKKAPAAADRPPPPPPPGATLHASLAPAVDRAGGGVAAAAAAAAARRRGPVVSAEQTQRIRELENTVAVLRGELQRSRASGAGSPPPGAPAPASRRSIEAIEDELRAATARCLAGDPTAEADLERLDAALRAHPDFAVRRASEKARWDRDERAANRAALKATRGLVPPDILRSTAAKVREDVSRAVGPGAAADALAKRVWGLGALRLARAPAAMLRKAHIADLRGRYALAGAVDVVELRAIYAALPRDFDNDGDGAKAAWREQVRAKLVDAVDREKRGALAAGEQRHAAYRALPRAGPFFDTDDADDWTPDAADPFAKGGAAAARPAAAAPAGLMYGTLMGMTGLVSSKGRGPTPPPAGPAGKAKGCAAAAKAAKASKASKAPRVNHAPAPAPASEAARPKAKVLKASAAGGDAAKASRRPAAPSPAAAAAADLGAAEPPIREVEAPAVCKNHLHGVYELPRLLPAAACDAVVAEVLDKVKRGAVTDRGAGLPTKDVYVRDVANAAVLYRALDAGCHLIEMCTGKLVTYERKKAFLIAYAGLGKHKDGNRDNQGPTLLITLDAPTDYVGGGTRFHPGDGWEGEPEAAPPPMDVRPGKGCGVTFGPKIQHEGLRITAGRRHLLCIFPDLVPEAAPEPEKRRVRDSQRHAALVVFGRLKKKA</sequence>
<evidence type="ECO:0000313" key="3">
    <source>
        <dbReference type="Proteomes" id="UP000002729"/>
    </source>
</evidence>
<feature type="compositionally biased region" description="Pro residues" evidence="1">
    <location>
        <begin position="246"/>
        <end position="288"/>
    </location>
</feature>
<dbReference type="KEGG" id="aaf:AURANDRAFT_64132"/>
<dbReference type="GeneID" id="20224677"/>
<evidence type="ECO:0008006" key="4">
    <source>
        <dbReference type="Google" id="ProtNLM"/>
    </source>
</evidence>
<name>F0Y927_AURAN</name>
<proteinExistence type="predicted"/>
<protein>
    <recommendedName>
        <fullName evidence="4">Fe2OG dioxygenase domain-containing protein</fullName>
    </recommendedName>
</protein>
<evidence type="ECO:0000313" key="2">
    <source>
        <dbReference type="EMBL" id="EGB08413.1"/>
    </source>
</evidence>
<feature type="region of interest" description="Disordered" evidence="1">
    <location>
        <begin position="647"/>
        <end position="666"/>
    </location>
</feature>
<feature type="compositionally biased region" description="Low complexity" evidence="1">
    <location>
        <begin position="706"/>
        <end position="731"/>
    </location>
</feature>
<dbReference type="SMART" id="SM00726">
    <property type="entry name" value="UIM"/>
    <property type="match status" value="3"/>
</dbReference>
<gene>
    <name evidence="2" type="ORF">AURANDRAFT_64132</name>
</gene>
<keyword evidence="3" id="KW-1185">Reference proteome</keyword>
<dbReference type="OMA" id="AHALMAH"/>
<organism evidence="3">
    <name type="scientific">Aureococcus anophagefferens</name>
    <name type="common">Harmful bloom alga</name>
    <dbReference type="NCBI Taxonomy" id="44056"/>
    <lineage>
        <taxon>Eukaryota</taxon>
        <taxon>Sar</taxon>
        <taxon>Stramenopiles</taxon>
        <taxon>Ochrophyta</taxon>
        <taxon>Pelagophyceae</taxon>
        <taxon>Pelagomonadales</taxon>
        <taxon>Pelagomonadaceae</taxon>
        <taxon>Aureococcus</taxon>
    </lineage>
</organism>
<dbReference type="InterPro" id="IPR003903">
    <property type="entry name" value="UIM_dom"/>
</dbReference>
<feature type="compositionally biased region" description="Low complexity" evidence="1">
    <location>
        <begin position="293"/>
        <end position="309"/>
    </location>
</feature>
<dbReference type="RefSeq" id="XP_009037129.1">
    <property type="nucleotide sequence ID" value="XM_009038881.1"/>
</dbReference>
<dbReference type="Gene3D" id="1.25.40.20">
    <property type="entry name" value="Ankyrin repeat-containing domain"/>
    <property type="match status" value="1"/>
</dbReference>
<dbReference type="Gene3D" id="2.60.120.620">
    <property type="entry name" value="q2cbj1_9rhob like domain"/>
    <property type="match status" value="1"/>
</dbReference>
<dbReference type="InterPro" id="IPR036770">
    <property type="entry name" value="Ankyrin_rpt-contain_sf"/>
</dbReference>
<dbReference type="EMBL" id="GL833128">
    <property type="protein sequence ID" value="EGB08413.1"/>
    <property type="molecule type" value="Genomic_DNA"/>
</dbReference>
<dbReference type="PROSITE" id="PS50330">
    <property type="entry name" value="UIM"/>
    <property type="match status" value="1"/>
</dbReference>
<accession>F0Y927</accession>
<evidence type="ECO:0000256" key="1">
    <source>
        <dbReference type="SAM" id="MobiDB-lite"/>
    </source>
</evidence>
<dbReference type="InParanoid" id="F0Y927"/>
<reference evidence="2 3" key="1">
    <citation type="journal article" date="2011" name="Proc. Natl. Acad. Sci. U.S.A.">
        <title>Niche of harmful alga Aureococcus anophagefferens revealed through ecogenomics.</title>
        <authorList>
            <person name="Gobler C.J."/>
            <person name="Berry D.L."/>
            <person name="Dyhrman S.T."/>
            <person name="Wilhelm S.W."/>
            <person name="Salamov A."/>
            <person name="Lobanov A.V."/>
            <person name="Zhang Y."/>
            <person name="Collier J.L."/>
            <person name="Wurch L.L."/>
            <person name="Kustka A.B."/>
            <person name="Dill B.D."/>
            <person name="Shah M."/>
            <person name="VerBerkmoes N.C."/>
            <person name="Kuo A."/>
            <person name="Terry A."/>
            <person name="Pangilinan J."/>
            <person name="Lindquist E.A."/>
            <person name="Lucas S."/>
            <person name="Paulsen I.T."/>
            <person name="Hattenrath-Lehmann T.K."/>
            <person name="Talmage S.C."/>
            <person name="Walker E.A."/>
            <person name="Koch F."/>
            <person name="Burson A.M."/>
            <person name="Marcoval M.A."/>
            <person name="Tang Y.Z."/>
            <person name="Lecleir G.R."/>
            <person name="Coyne K.J."/>
            <person name="Berg G.M."/>
            <person name="Bertrand E.M."/>
            <person name="Saito M.A."/>
            <person name="Gladyshev V.N."/>
            <person name="Grigoriev I.V."/>
        </authorList>
    </citation>
    <scope>NUCLEOTIDE SEQUENCE [LARGE SCALE GENOMIC DNA]</scope>
    <source>
        <strain evidence="3">CCMP 1984</strain>
    </source>
</reference>
<feature type="region of interest" description="Disordered" evidence="1">
    <location>
        <begin position="242"/>
        <end position="327"/>
    </location>
</feature>
<dbReference type="AlphaFoldDB" id="F0Y927"/>
<feature type="region of interest" description="Disordered" evidence="1">
    <location>
        <begin position="675"/>
        <end position="731"/>
    </location>
</feature>
<dbReference type="OrthoDB" id="206368at2759"/>
<dbReference type="Proteomes" id="UP000002729">
    <property type="component" value="Unassembled WGS sequence"/>
</dbReference>
<feature type="region of interest" description="Disordered" evidence="1">
    <location>
        <begin position="376"/>
        <end position="395"/>
    </location>
</feature>